<dbReference type="Gene3D" id="3.10.290.30">
    <property type="entry name" value="MM3350-like"/>
    <property type="match status" value="1"/>
</dbReference>
<feature type="domain" description="Plasmid pRiA4b Orf3-like" evidence="2">
    <location>
        <begin position="39"/>
        <end position="89"/>
    </location>
</feature>
<keyword evidence="4" id="KW-1185">Reference proteome</keyword>
<dbReference type="InterPro" id="IPR024047">
    <property type="entry name" value="MM3350-like_sf"/>
</dbReference>
<evidence type="ECO:0000313" key="3">
    <source>
        <dbReference type="EMBL" id="RYO75039.1"/>
    </source>
</evidence>
<dbReference type="EMBL" id="QJNU01001572">
    <property type="protein sequence ID" value="RYO75039.1"/>
    <property type="molecule type" value="Genomic_DNA"/>
</dbReference>
<sequence length="102" mass="11311">MPKAAKAHIHEARRDPLAKPAKATAKQDDAQSAAPSSRNYVIRAQLRAGKQSVTRTLSVPESITFRQLAHVLTVAFGWSGYHLSQFELSKPKELFLLESVEK</sequence>
<name>A0A4Q4SUZ7_9PEZI</name>
<organism evidence="3 4">
    <name type="scientific">Monosporascus ibericus</name>
    <dbReference type="NCBI Taxonomy" id="155417"/>
    <lineage>
        <taxon>Eukaryota</taxon>
        <taxon>Fungi</taxon>
        <taxon>Dikarya</taxon>
        <taxon>Ascomycota</taxon>
        <taxon>Pezizomycotina</taxon>
        <taxon>Sordariomycetes</taxon>
        <taxon>Xylariomycetidae</taxon>
        <taxon>Xylariales</taxon>
        <taxon>Xylariales incertae sedis</taxon>
        <taxon>Monosporascus</taxon>
    </lineage>
</organism>
<dbReference type="OrthoDB" id="4742333at2759"/>
<evidence type="ECO:0000259" key="2">
    <source>
        <dbReference type="Pfam" id="PF07929"/>
    </source>
</evidence>
<accession>A0A4Q4SUZ7</accession>
<evidence type="ECO:0000313" key="4">
    <source>
        <dbReference type="Proteomes" id="UP000293360"/>
    </source>
</evidence>
<proteinExistence type="predicted"/>
<dbReference type="SUPFAM" id="SSF159941">
    <property type="entry name" value="MM3350-like"/>
    <property type="match status" value="1"/>
</dbReference>
<evidence type="ECO:0000256" key="1">
    <source>
        <dbReference type="SAM" id="MobiDB-lite"/>
    </source>
</evidence>
<feature type="compositionally biased region" description="Basic and acidic residues" evidence="1">
    <location>
        <begin position="8"/>
        <end position="17"/>
    </location>
</feature>
<feature type="region of interest" description="Disordered" evidence="1">
    <location>
        <begin position="1"/>
        <end position="37"/>
    </location>
</feature>
<gene>
    <name evidence="3" type="ORF">DL764_010611</name>
</gene>
<reference evidence="3 4" key="1">
    <citation type="submission" date="2018-06" db="EMBL/GenBank/DDBJ databases">
        <title>Complete Genomes of Monosporascus.</title>
        <authorList>
            <person name="Robinson A.J."/>
            <person name="Natvig D.O."/>
        </authorList>
    </citation>
    <scope>NUCLEOTIDE SEQUENCE [LARGE SCALE GENOMIC DNA]</scope>
    <source>
        <strain evidence="3 4">CBS 110550</strain>
    </source>
</reference>
<dbReference type="AlphaFoldDB" id="A0A4Q4SUZ7"/>
<comment type="caution">
    <text evidence="3">The sequence shown here is derived from an EMBL/GenBank/DDBJ whole genome shotgun (WGS) entry which is preliminary data.</text>
</comment>
<dbReference type="Proteomes" id="UP000293360">
    <property type="component" value="Unassembled WGS sequence"/>
</dbReference>
<dbReference type="Pfam" id="PF07929">
    <property type="entry name" value="PRiA4_ORF3"/>
    <property type="match status" value="1"/>
</dbReference>
<protein>
    <recommendedName>
        <fullName evidence="2">Plasmid pRiA4b Orf3-like domain-containing protein</fullName>
    </recommendedName>
</protein>
<dbReference type="InterPro" id="IPR012912">
    <property type="entry name" value="Plasmid_pRiA4b_Orf3-like"/>
</dbReference>